<accession>A0A1A9VVT0</accession>
<dbReference type="PANTHER" id="PTHR20905">
    <property type="entry name" value="N-ACETYLTRANSFERASE-RELATED"/>
    <property type="match status" value="1"/>
</dbReference>
<dbReference type="VEuPathDB" id="VectorBase:GAUT049281"/>
<dbReference type="PANTHER" id="PTHR20905:SF28">
    <property type="entry name" value="GH28833P-RELATED"/>
    <property type="match status" value="1"/>
</dbReference>
<keyword evidence="2" id="KW-1185">Reference proteome</keyword>
<evidence type="ECO:0000313" key="2">
    <source>
        <dbReference type="Proteomes" id="UP000078200"/>
    </source>
</evidence>
<protein>
    <recommendedName>
        <fullName evidence="3">N-acetyltransferase domain-containing protein</fullName>
    </recommendedName>
</protein>
<dbReference type="GO" id="GO:0008080">
    <property type="term" value="F:N-acetyltransferase activity"/>
    <property type="evidence" value="ECO:0007669"/>
    <property type="project" value="TreeGrafter"/>
</dbReference>
<evidence type="ECO:0000313" key="1">
    <source>
        <dbReference type="EnsemblMetazoa" id="GAUT049281-PA"/>
    </source>
</evidence>
<dbReference type="AlphaFoldDB" id="A0A1A9VVT0"/>
<organism evidence="1 2">
    <name type="scientific">Glossina austeni</name>
    <name type="common">Savannah tsetse fly</name>
    <dbReference type="NCBI Taxonomy" id="7395"/>
    <lineage>
        <taxon>Eukaryota</taxon>
        <taxon>Metazoa</taxon>
        <taxon>Ecdysozoa</taxon>
        <taxon>Arthropoda</taxon>
        <taxon>Hexapoda</taxon>
        <taxon>Insecta</taxon>
        <taxon>Pterygota</taxon>
        <taxon>Neoptera</taxon>
        <taxon>Endopterygota</taxon>
        <taxon>Diptera</taxon>
        <taxon>Brachycera</taxon>
        <taxon>Muscomorpha</taxon>
        <taxon>Hippoboscoidea</taxon>
        <taxon>Glossinidae</taxon>
        <taxon>Glossina</taxon>
    </lineage>
</organism>
<dbReference type="SUPFAM" id="SSF55729">
    <property type="entry name" value="Acyl-CoA N-acyltransferases (Nat)"/>
    <property type="match status" value="1"/>
</dbReference>
<evidence type="ECO:0008006" key="3">
    <source>
        <dbReference type="Google" id="ProtNLM"/>
    </source>
</evidence>
<name>A0A1A9VVT0_GLOAU</name>
<reference evidence="1" key="1">
    <citation type="submission" date="2020-05" db="UniProtKB">
        <authorList>
            <consortium name="EnsemblMetazoa"/>
        </authorList>
    </citation>
    <scope>IDENTIFICATION</scope>
    <source>
        <strain evidence="1">TTRI</strain>
    </source>
</reference>
<dbReference type="EnsemblMetazoa" id="GAUT049281-RA">
    <property type="protein sequence ID" value="GAUT049281-PA"/>
    <property type="gene ID" value="GAUT049281"/>
</dbReference>
<dbReference type="InterPro" id="IPR016181">
    <property type="entry name" value="Acyl_CoA_acyltransferase"/>
</dbReference>
<proteinExistence type="predicted"/>
<dbReference type="Gene3D" id="3.40.630.30">
    <property type="match status" value="1"/>
</dbReference>
<sequence length="244" mass="28516">MSAQCLKLICDGEFEIVKITEELYEEAVELFKNYFVKYENLSIACNLRDTEETRSEMEKFIRLLLRDNISFAARHIPSQQLAAMCINKMTNPSANIKPDHIFEILESPNMEKIGEIMHHLETSYDIYKEWEVKCIIELTFLSTRTEFSRRGLAFILADFTLDYGRKLKEKGSKESLELPAYLKDQQPEAITSVFTSHFSQRVGEKLGFVTLFREEYTKFSFEGKTFAEKIDPQHKYIVFAAKRL</sequence>
<dbReference type="Proteomes" id="UP000078200">
    <property type="component" value="Unassembled WGS sequence"/>
</dbReference>